<evidence type="ECO:0000313" key="2">
    <source>
        <dbReference type="EMBL" id="ENX34943.1"/>
    </source>
</evidence>
<dbReference type="Proteomes" id="UP000013009">
    <property type="component" value="Unassembled WGS sequence"/>
</dbReference>
<keyword evidence="1" id="KW-1133">Transmembrane helix</keyword>
<dbReference type="RefSeq" id="WP_005272393.1">
    <property type="nucleotide sequence ID" value="NZ_KB850194.1"/>
</dbReference>
<gene>
    <name evidence="2" type="ORF">F889_01583</name>
</gene>
<keyword evidence="1" id="KW-0472">Membrane</keyword>
<sequence>MSSFLLILGLIFLVGFPIYSHLFFYEKIQRFKDPRAFYYVTIIPGCMLIGIAMYLSPAKTHIKTEACGIVEQYKKFPKRGGGHFERLAINMDQSGYIRYFDFDKTLPRVQVNKHICFELYDRFKNKGLDQSRIINILTSSETQLL</sequence>
<dbReference type="HOGENOM" id="CLU_149122_0_0_6"/>
<protein>
    <submittedName>
        <fullName evidence="2">Uncharacterized protein</fullName>
    </submittedName>
</protein>
<dbReference type="AlphaFoldDB" id="N9PN83"/>
<name>N9PN83_9GAMM</name>
<organism evidence="2 3">
    <name type="scientific">Acinetobacter colistiniresistens</name>
    <dbReference type="NCBI Taxonomy" id="280145"/>
    <lineage>
        <taxon>Bacteria</taxon>
        <taxon>Pseudomonadati</taxon>
        <taxon>Pseudomonadota</taxon>
        <taxon>Gammaproteobacteria</taxon>
        <taxon>Moraxellales</taxon>
        <taxon>Moraxellaceae</taxon>
        <taxon>Acinetobacter</taxon>
    </lineage>
</organism>
<accession>N9PN83</accession>
<dbReference type="OrthoDB" id="6710879at2"/>
<reference evidence="2 3" key="1">
    <citation type="submission" date="2013-02" db="EMBL/GenBank/DDBJ databases">
        <title>The Genome Sequence of Acinetobacter sp. NIPH 1859.</title>
        <authorList>
            <consortium name="The Broad Institute Genome Sequencing Platform"/>
            <consortium name="The Broad Institute Genome Sequencing Center for Infectious Disease"/>
            <person name="Cerqueira G."/>
            <person name="Feldgarden M."/>
            <person name="Courvalin P."/>
            <person name="Perichon B."/>
            <person name="Grillot-Courvalin C."/>
            <person name="Clermont D."/>
            <person name="Rocha E."/>
            <person name="Yoon E.-J."/>
            <person name="Nemec A."/>
            <person name="Walker B."/>
            <person name="Young S.K."/>
            <person name="Zeng Q."/>
            <person name="Gargeya S."/>
            <person name="Fitzgerald M."/>
            <person name="Haas B."/>
            <person name="Abouelleil A."/>
            <person name="Alvarado L."/>
            <person name="Arachchi H.M."/>
            <person name="Berlin A.M."/>
            <person name="Chapman S.B."/>
            <person name="Dewar J."/>
            <person name="Goldberg J."/>
            <person name="Griggs A."/>
            <person name="Gujja S."/>
            <person name="Hansen M."/>
            <person name="Howarth C."/>
            <person name="Imamovic A."/>
            <person name="Larimer J."/>
            <person name="McCowan C."/>
            <person name="Murphy C."/>
            <person name="Neiman D."/>
            <person name="Pearson M."/>
            <person name="Priest M."/>
            <person name="Roberts A."/>
            <person name="Saif S."/>
            <person name="Shea T."/>
            <person name="Sisk P."/>
            <person name="Sykes S."/>
            <person name="Wortman J."/>
            <person name="Nusbaum C."/>
            <person name="Birren B."/>
        </authorList>
    </citation>
    <scope>NUCLEOTIDE SEQUENCE [LARGE SCALE GENOMIC DNA]</scope>
    <source>
        <strain evidence="2 3">NIPH 1859</strain>
    </source>
</reference>
<evidence type="ECO:0000313" key="3">
    <source>
        <dbReference type="Proteomes" id="UP000013009"/>
    </source>
</evidence>
<comment type="caution">
    <text evidence="2">The sequence shown here is derived from an EMBL/GenBank/DDBJ whole genome shotgun (WGS) entry which is preliminary data.</text>
</comment>
<keyword evidence="1" id="KW-0812">Transmembrane</keyword>
<feature type="transmembrane region" description="Helical" evidence="1">
    <location>
        <begin position="36"/>
        <end position="55"/>
    </location>
</feature>
<evidence type="ECO:0000256" key="1">
    <source>
        <dbReference type="SAM" id="Phobius"/>
    </source>
</evidence>
<dbReference type="PATRIC" id="fig|1217695.3.peg.1538"/>
<dbReference type="EMBL" id="APRZ01000014">
    <property type="protein sequence ID" value="ENX34943.1"/>
    <property type="molecule type" value="Genomic_DNA"/>
</dbReference>
<proteinExistence type="predicted"/>
<keyword evidence="3" id="KW-1185">Reference proteome</keyword>